<comment type="caution">
    <text evidence="4">The sequence shown here is derived from an EMBL/GenBank/DDBJ whole genome shotgun (WGS) entry which is preliminary data.</text>
</comment>
<keyword evidence="3" id="KW-0203">Cytokinin biosynthesis</keyword>
<gene>
    <name evidence="4" type="ORF">GCM10008942_04920</name>
</gene>
<dbReference type="InterPro" id="IPR005269">
    <property type="entry name" value="LOG"/>
</dbReference>
<evidence type="ECO:0000256" key="2">
    <source>
        <dbReference type="ARBA" id="ARBA00006763"/>
    </source>
</evidence>
<keyword evidence="3" id="KW-0378">Hydrolase</keyword>
<dbReference type="Pfam" id="PF03641">
    <property type="entry name" value="Lysine_decarbox"/>
    <property type="match status" value="1"/>
</dbReference>
<keyword evidence="5" id="KW-1185">Reference proteome</keyword>
<dbReference type="PANTHER" id="PTHR31223">
    <property type="entry name" value="LOG FAMILY PROTEIN YJL055W"/>
    <property type="match status" value="1"/>
</dbReference>
<dbReference type="Proteomes" id="UP001499951">
    <property type="component" value="Unassembled WGS sequence"/>
</dbReference>
<proteinExistence type="inferred from homology"/>
<accession>A0ABN1E625</accession>
<dbReference type="NCBIfam" id="TIGR00730">
    <property type="entry name" value="Rossman fold protein, TIGR00730 family"/>
    <property type="match status" value="1"/>
</dbReference>
<comment type="similarity">
    <text evidence="2 3">Belongs to the LOG family.</text>
</comment>
<evidence type="ECO:0000313" key="5">
    <source>
        <dbReference type="Proteomes" id="UP001499951"/>
    </source>
</evidence>
<dbReference type="EMBL" id="BAAADD010000001">
    <property type="protein sequence ID" value="GAA0559447.1"/>
    <property type="molecule type" value="Genomic_DNA"/>
</dbReference>
<sequence>MRICVYAGSSMGARPEYRAAAAELGALLAEEGIGLVYGGGNIGLMGVAADAALAKGGEVIGVITEQLHGHKLSHTGLTRLEVVPTMHDRKAMMAELSDGFVALPGGIGTFEELFEAWTWAQLGIHPKPVALLNAAGFYDKLAEFLDQVVAERFLKSIHRSTLVIDANPRALLKALRDNPVPYAPKWLDKVADEAAVEAAVEVPGK</sequence>
<evidence type="ECO:0000256" key="1">
    <source>
        <dbReference type="ARBA" id="ARBA00000274"/>
    </source>
</evidence>
<dbReference type="RefSeq" id="WP_208393704.1">
    <property type="nucleotide sequence ID" value="NZ_BAAADD010000001.1"/>
</dbReference>
<reference evidence="4 5" key="1">
    <citation type="journal article" date="2019" name="Int. J. Syst. Evol. Microbiol.">
        <title>The Global Catalogue of Microorganisms (GCM) 10K type strain sequencing project: providing services to taxonomists for standard genome sequencing and annotation.</title>
        <authorList>
            <consortium name="The Broad Institute Genomics Platform"/>
            <consortium name="The Broad Institute Genome Sequencing Center for Infectious Disease"/>
            <person name="Wu L."/>
            <person name="Ma J."/>
        </authorList>
    </citation>
    <scope>NUCLEOTIDE SEQUENCE [LARGE SCALE GENOMIC DNA]</scope>
    <source>
        <strain evidence="4 5">JCM 15089</strain>
    </source>
</reference>
<protein>
    <recommendedName>
        <fullName evidence="3">Cytokinin riboside 5'-monophosphate phosphoribohydrolase</fullName>
        <ecNumber evidence="3">3.2.2.n1</ecNumber>
    </recommendedName>
</protein>
<name>A0ABN1E625_9PROT</name>
<dbReference type="InterPro" id="IPR031100">
    <property type="entry name" value="LOG_fam"/>
</dbReference>
<dbReference type="EC" id="3.2.2.n1" evidence="3"/>
<dbReference type="PANTHER" id="PTHR31223:SF70">
    <property type="entry name" value="LOG FAMILY PROTEIN YJL055W"/>
    <property type="match status" value="1"/>
</dbReference>
<evidence type="ECO:0000313" key="4">
    <source>
        <dbReference type="EMBL" id="GAA0559447.1"/>
    </source>
</evidence>
<comment type="catalytic activity">
    <reaction evidence="1">
        <text>AMP + H2O = D-ribose 5-phosphate + adenine</text>
        <dbReference type="Rhea" id="RHEA:20129"/>
        <dbReference type="ChEBI" id="CHEBI:15377"/>
        <dbReference type="ChEBI" id="CHEBI:16708"/>
        <dbReference type="ChEBI" id="CHEBI:78346"/>
        <dbReference type="ChEBI" id="CHEBI:456215"/>
        <dbReference type="EC" id="3.2.2.4"/>
    </reaction>
</comment>
<evidence type="ECO:0000256" key="3">
    <source>
        <dbReference type="RuleBase" id="RU363015"/>
    </source>
</evidence>
<dbReference type="Gene3D" id="3.40.50.450">
    <property type="match status" value="1"/>
</dbReference>
<organism evidence="4 5">
    <name type="scientific">Rhizomicrobium electricum</name>
    <dbReference type="NCBI Taxonomy" id="480070"/>
    <lineage>
        <taxon>Bacteria</taxon>
        <taxon>Pseudomonadati</taxon>
        <taxon>Pseudomonadota</taxon>
        <taxon>Alphaproteobacteria</taxon>
        <taxon>Micropepsales</taxon>
        <taxon>Micropepsaceae</taxon>
        <taxon>Rhizomicrobium</taxon>
    </lineage>
</organism>
<dbReference type="SUPFAM" id="SSF102405">
    <property type="entry name" value="MCP/YpsA-like"/>
    <property type="match status" value="1"/>
</dbReference>